<evidence type="ECO:0000313" key="5">
    <source>
        <dbReference type="Proteomes" id="UP000203898"/>
    </source>
</evidence>
<keyword evidence="2" id="KW-0539">Nucleus</keyword>
<dbReference type="InterPro" id="IPR036910">
    <property type="entry name" value="HMG_box_dom_sf"/>
</dbReference>
<feature type="DNA-binding region" description="HMG box" evidence="2">
    <location>
        <begin position="44"/>
        <end position="103"/>
    </location>
</feature>
<dbReference type="SMART" id="SM00398">
    <property type="entry name" value="HMG"/>
    <property type="match status" value="1"/>
</dbReference>
<dbReference type="Gene3D" id="1.10.30.10">
    <property type="entry name" value="High mobility group box domain"/>
    <property type="match status" value="1"/>
</dbReference>
<dbReference type="KEGG" id="vg:26683567"/>
<evidence type="ECO:0000256" key="1">
    <source>
        <dbReference type="ARBA" id="ARBA00023125"/>
    </source>
</evidence>
<accession>F2NYV1</accession>
<name>F2NYV1_9VIRU</name>
<keyword evidence="5" id="KW-1185">Reference proteome</keyword>
<organism evidence="4 5">
    <name type="scientific">Diadromus pulchellus ascovirus 4a</name>
    <dbReference type="NCBI Taxonomy" id="158683"/>
    <lineage>
        <taxon>Viruses</taxon>
        <taxon>Varidnaviria</taxon>
        <taxon>Bamfordvirae</taxon>
        <taxon>Nucleocytoviricota</taxon>
        <taxon>Megaviricetes</taxon>
        <taxon>Pimascovirales</taxon>
        <taxon>Pimascovirales incertae sedis</taxon>
        <taxon>Ascoviridae</taxon>
        <taxon>Toursvirus</taxon>
        <taxon>Toursvirus dptv1a</taxon>
    </lineage>
</organism>
<dbReference type="InterPro" id="IPR009071">
    <property type="entry name" value="HMG_box_dom"/>
</dbReference>
<feature type="domain" description="HMG box" evidence="3">
    <location>
        <begin position="44"/>
        <end position="103"/>
    </location>
</feature>
<evidence type="ECO:0000256" key="2">
    <source>
        <dbReference type="PROSITE-ProRule" id="PRU00267"/>
    </source>
</evidence>
<evidence type="ECO:0000259" key="3">
    <source>
        <dbReference type="PROSITE" id="PS50118"/>
    </source>
</evidence>
<dbReference type="OrthoDB" id="10798at10239"/>
<dbReference type="InterPro" id="IPR050342">
    <property type="entry name" value="HMGB"/>
</dbReference>
<dbReference type="PROSITE" id="PS50118">
    <property type="entry name" value="HMG_BOX_2"/>
    <property type="match status" value="1"/>
</dbReference>
<dbReference type="EMBL" id="CU469068">
    <property type="protein sequence ID" value="CCA61379.1"/>
    <property type="molecule type" value="Genomic_DNA"/>
</dbReference>
<dbReference type="GO" id="GO:0003677">
    <property type="term" value="F:DNA binding"/>
    <property type="evidence" value="ECO:0007669"/>
    <property type="project" value="UniProtKB-UniRule"/>
</dbReference>
<protein>
    <submittedName>
        <fullName evidence="4">Complete DpAV4 genome</fullName>
    </submittedName>
</protein>
<evidence type="ECO:0000313" key="4">
    <source>
        <dbReference type="EMBL" id="CCA61379.1"/>
    </source>
</evidence>
<dbReference type="RefSeq" id="YP_009640010.1">
    <property type="nucleotide sequence ID" value="NC_011335.1"/>
</dbReference>
<dbReference type="CDD" id="cd00084">
    <property type="entry name" value="HMG-box_SF"/>
    <property type="match status" value="1"/>
</dbReference>
<reference evidence="4 5" key="1">
    <citation type="journal article" date="2009" name="PLoS ONE">
        <title>Symbiotic virus at the evolutionary intersection of three types of large DNA viruses; iridoviruses, ascoviruses, and ichnoviruses.</title>
        <authorList>
            <person name="Bigot Y."/>
            <person name="Renault S."/>
            <person name="Nicolas J."/>
            <person name="Moundras C."/>
            <person name="Demattei M.V."/>
            <person name="Samain S."/>
            <person name="Bideshi D.K."/>
            <person name="Federici B.A."/>
        </authorList>
    </citation>
    <scope>NUCLEOTIDE SEQUENCE [LARGE SCALE GENOMIC DNA]</scope>
</reference>
<dbReference type="GeneID" id="26683567"/>
<keyword evidence="1 2" id="KW-0238">DNA-binding</keyword>
<dbReference type="PANTHER" id="PTHR48112:SF22">
    <property type="entry name" value="MITOCHONDRIAL TRANSCRIPTION FACTOR A, ISOFORM B"/>
    <property type="match status" value="1"/>
</dbReference>
<dbReference type="Proteomes" id="UP000203898">
    <property type="component" value="Segment"/>
</dbReference>
<proteinExistence type="predicted"/>
<dbReference type="PANTHER" id="PTHR48112">
    <property type="entry name" value="HIGH MOBILITY GROUP PROTEIN DSP1"/>
    <property type="match status" value="1"/>
</dbReference>
<dbReference type="SUPFAM" id="SSF47095">
    <property type="entry name" value="HMG-box"/>
    <property type="match status" value="1"/>
</dbReference>
<sequence length="103" mass="12321">MMKLNKLVNSVFDETAREQWNDPQFQARVKRILKPKPAKDETTIKRPLSPYIRFCQDEREDCKKHNPGMTTKEITSLLGEKWNDLKKNNPEILKQRYNFEVKN</sequence>
<dbReference type="Pfam" id="PF00505">
    <property type="entry name" value="HMG_box"/>
    <property type="match status" value="1"/>
</dbReference>